<keyword evidence="2" id="KW-1185">Reference proteome</keyword>
<evidence type="ECO:0000313" key="2">
    <source>
        <dbReference type="Proteomes" id="UP000245391"/>
    </source>
</evidence>
<dbReference type="OrthoDB" id="768069at2"/>
<name>A0A317F7I4_9SPHI</name>
<dbReference type="EMBL" id="QGNY01000001">
    <property type="protein sequence ID" value="PWS33488.1"/>
    <property type="molecule type" value="Genomic_DNA"/>
</dbReference>
<accession>A0A317F7I4</accession>
<sequence>MKTSIIIFFLLALGKISYGQLKQSIDYQYYRDDKSYYAFELFKDIKNLEDNQLLINFTSNTNFSKIDKISIISGALEFKLKFKDRADVVHSDNPEQKFYPISISKKDLMDKKIPCEAIIIFKMDNGTQFSLPFNACSIKDFIAKN</sequence>
<comment type="caution">
    <text evidence="1">The sequence shown here is derived from an EMBL/GenBank/DDBJ whole genome shotgun (WGS) entry which is preliminary data.</text>
</comment>
<protein>
    <submittedName>
        <fullName evidence="1">Uncharacterized protein</fullName>
    </submittedName>
</protein>
<evidence type="ECO:0000313" key="1">
    <source>
        <dbReference type="EMBL" id="PWS33488.1"/>
    </source>
</evidence>
<dbReference type="AlphaFoldDB" id="A0A317F7I4"/>
<dbReference type="RefSeq" id="WP_109928073.1">
    <property type="nucleotide sequence ID" value="NZ_QGNY01000001.1"/>
</dbReference>
<dbReference type="Proteomes" id="UP000245391">
    <property type="component" value="Unassembled WGS sequence"/>
</dbReference>
<proteinExistence type="predicted"/>
<reference evidence="2" key="1">
    <citation type="submission" date="2018-05" db="EMBL/GenBank/DDBJ databases">
        <title>Pedobacter paludis sp. nov., isolated from wetland soil.</title>
        <authorList>
            <person name="Zhang Y."/>
        </authorList>
    </citation>
    <scope>NUCLEOTIDE SEQUENCE [LARGE SCALE GENOMIC DNA]</scope>
    <source>
        <strain evidence="2">R-8</strain>
    </source>
</reference>
<gene>
    <name evidence="1" type="ORF">DF947_02370</name>
</gene>
<organism evidence="1 2">
    <name type="scientific">Pedobacter paludis</name>
    <dbReference type="NCBI Taxonomy" id="2203212"/>
    <lineage>
        <taxon>Bacteria</taxon>
        <taxon>Pseudomonadati</taxon>
        <taxon>Bacteroidota</taxon>
        <taxon>Sphingobacteriia</taxon>
        <taxon>Sphingobacteriales</taxon>
        <taxon>Sphingobacteriaceae</taxon>
        <taxon>Pedobacter</taxon>
    </lineage>
</organism>